<dbReference type="InterPro" id="IPR001789">
    <property type="entry name" value="Sig_transdc_resp-reg_receiver"/>
</dbReference>
<protein>
    <submittedName>
        <fullName evidence="4">Two-component system response regulator</fullName>
    </submittedName>
</protein>
<feature type="domain" description="Response regulatory" evidence="3">
    <location>
        <begin position="7"/>
        <end position="119"/>
    </location>
</feature>
<gene>
    <name evidence="4" type="ORF">ARC23_10425</name>
</gene>
<dbReference type="PROSITE" id="PS50110">
    <property type="entry name" value="RESPONSE_REGULATORY"/>
    <property type="match status" value="1"/>
</dbReference>
<organism evidence="4 5">
    <name type="scientific">Stenotrophomonas beteli</name>
    <dbReference type="NCBI Taxonomy" id="3384461"/>
    <lineage>
        <taxon>Bacteria</taxon>
        <taxon>Pseudomonadati</taxon>
        <taxon>Pseudomonadota</taxon>
        <taxon>Gammaproteobacteria</taxon>
        <taxon>Lysobacterales</taxon>
        <taxon>Lysobacteraceae</taxon>
        <taxon>Stenotrophomonas</taxon>
        <taxon>Stenotrophomonas maltophilia group</taxon>
    </lineage>
</organism>
<evidence type="ECO:0000313" key="5">
    <source>
        <dbReference type="Proteomes" id="UP000051757"/>
    </source>
</evidence>
<dbReference type="OrthoDB" id="9784719at2"/>
<dbReference type="InterPro" id="IPR050595">
    <property type="entry name" value="Bact_response_regulator"/>
</dbReference>
<dbReference type="InterPro" id="IPR011006">
    <property type="entry name" value="CheY-like_superfamily"/>
</dbReference>
<name>A0A0R0B1A9_9GAMM</name>
<dbReference type="PANTHER" id="PTHR44591">
    <property type="entry name" value="STRESS RESPONSE REGULATOR PROTEIN 1"/>
    <property type="match status" value="1"/>
</dbReference>
<proteinExistence type="predicted"/>
<evidence type="ECO:0000256" key="1">
    <source>
        <dbReference type="ARBA" id="ARBA00022553"/>
    </source>
</evidence>
<feature type="modified residue" description="4-aspartylphosphate" evidence="2">
    <location>
        <position position="57"/>
    </location>
</feature>
<sequence length="119" mass="13352">MTDDPIRVLMVEDQTDLREMIGLALRDFGIDVSTTADAHEAAALLKGEARFDVVFSDISMPNGMSGIELSEHVAREQPQARMILSSGYARSQLPPLPEQVEFLPKPYRLRQLVELLKQE</sequence>
<keyword evidence="5" id="KW-1185">Reference proteome</keyword>
<reference evidence="4 5" key="1">
    <citation type="journal article" date="2016" name="Front. Microbiol.">
        <title>Genome Sequence of Type Strains of Genus Stenotrophomonas.</title>
        <authorList>
            <person name="Patil P.P."/>
            <person name="Midha S."/>
            <person name="Kumar S."/>
            <person name="Patil P.B."/>
        </authorList>
    </citation>
    <scope>NUCLEOTIDE SEQUENCE [LARGE SCALE GENOMIC DNA]</scope>
    <source>
        <strain evidence="4 5">LMG 978</strain>
    </source>
</reference>
<comment type="caution">
    <text evidence="4">The sequence shown here is derived from an EMBL/GenBank/DDBJ whole genome shotgun (WGS) entry which is preliminary data.</text>
</comment>
<evidence type="ECO:0000313" key="4">
    <source>
        <dbReference type="EMBL" id="KRG50944.1"/>
    </source>
</evidence>
<dbReference type="PANTHER" id="PTHR44591:SF21">
    <property type="entry name" value="TWO-COMPONENT RESPONSE REGULATOR"/>
    <property type="match status" value="1"/>
</dbReference>
<evidence type="ECO:0000259" key="3">
    <source>
        <dbReference type="PROSITE" id="PS50110"/>
    </source>
</evidence>
<dbReference type="SUPFAM" id="SSF52172">
    <property type="entry name" value="CheY-like"/>
    <property type="match status" value="1"/>
</dbReference>
<dbReference type="EMBL" id="LLXV01000029">
    <property type="protein sequence ID" value="KRG50944.1"/>
    <property type="molecule type" value="Genomic_DNA"/>
</dbReference>
<dbReference type="SMART" id="SM00448">
    <property type="entry name" value="REC"/>
    <property type="match status" value="1"/>
</dbReference>
<dbReference type="Pfam" id="PF00072">
    <property type="entry name" value="Response_reg"/>
    <property type="match status" value="1"/>
</dbReference>
<dbReference type="Gene3D" id="3.40.50.2300">
    <property type="match status" value="1"/>
</dbReference>
<dbReference type="Proteomes" id="UP000051757">
    <property type="component" value="Unassembled WGS sequence"/>
</dbReference>
<keyword evidence="1 2" id="KW-0597">Phosphoprotein</keyword>
<dbReference type="GO" id="GO:0000160">
    <property type="term" value="P:phosphorelay signal transduction system"/>
    <property type="evidence" value="ECO:0007669"/>
    <property type="project" value="InterPro"/>
</dbReference>
<evidence type="ECO:0000256" key="2">
    <source>
        <dbReference type="PROSITE-ProRule" id="PRU00169"/>
    </source>
</evidence>
<dbReference type="AlphaFoldDB" id="A0A0R0B1A9"/>
<accession>A0A0R0B1A9</accession>